<keyword evidence="4" id="KW-1005">Bacterial flagellum biogenesis</keyword>
<name>A0A4R2RVW2_9FIRM</name>
<accession>A0A4R2RVW2</accession>
<evidence type="ECO:0000259" key="8">
    <source>
        <dbReference type="Pfam" id="PF04316"/>
    </source>
</evidence>
<feature type="region of interest" description="Disordered" evidence="7">
    <location>
        <begin position="1"/>
        <end position="20"/>
    </location>
</feature>
<comment type="similarity">
    <text evidence="1">Belongs to the FlgM family.</text>
</comment>
<dbReference type="GO" id="GO:0044781">
    <property type="term" value="P:bacterial-type flagellum organization"/>
    <property type="evidence" value="ECO:0007669"/>
    <property type="project" value="UniProtKB-KW"/>
</dbReference>
<dbReference type="InterPro" id="IPR035890">
    <property type="entry name" value="Anti-sigma-28_factor_FlgM_sf"/>
</dbReference>
<keyword evidence="3" id="KW-0678">Repressor</keyword>
<evidence type="ECO:0000313" key="9">
    <source>
        <dbReference type="EMBL" id="TCP64091.1"/>
    </source>
</evidence>
<dbReference type="NCBIfam" id="TIGR03824">
    <property type="entry name" value="FlgM_jcvi"/>
    <property type="match status" value="1"/>
</dbReference>
<dbReference type="OrthoDB" id="2112849at2"/>
<feature type="domain" description="Anti-sigma-28 factor FlgM C-terminal" evidence="8">
    <location>
        <begin position="14"/>
        <end position="68"/>
    </location>
</feature>
<dbReference type="Proteomes" id="UP000294813">
    <property type="component" value="Unassembled WGS sequence"/>
</dbReference>
<evidence type="ECO:0000256" key="7">
    <source>
        <dbReference type="SAM" id="MobiDB-lite"/>
    </source>
</evidence>
<feature type="compositionally biased region" description="Polar residues" evidence="7">
    <location>
        <begin position="1"/>
        <end position="10"/>
    </location>
</feature>
<evidence type="ECO:0000313" key="10">
    <source>
        <dbReference type="Proteomes" id="UP000294813"/>
    </source>
</evidence>
<evidence type="ECO:0000256" key="4">
    <source>
        <dbReference type="ARBA" id="ARBA00022795"/>
    </source>
</evidence>
<evidence type="ECO:0000256" key="2">
    <source>
        <dbReference type="ARBA" id="ARBA00017823"/>
    </source>
</evidence>
<evidence type="ECO:0000256" key="6">
    <source>
        <dbReference type="ARBA" id="ARBA00023163"/>
    </source>
</evidence>
<keyword evidence="10" id="KW-1185">Reference proteome</keyword>
<dbReference type="AlphaFoldDB" id="A0A4R2RVW2"/>
<dbReference type="GO" id="GO:0045892">
    <property type="term" value="P:negative regulation of DNA-templated transcription"/>
    <property type="evidence" value="ECO:0007669"/>
    <property type="project" value="InterPro"/>
</dbReference>
<keyword evidence="6" id="KW-0804">Transcription</keyword>
<dbReference type="Pfam" id="PF04316">
    <property type="entry name" value="FlgM"/>
    <property type="match status" value="1"/>
</dbReference>
<reference evidence="9 10" key="1">
    <citation type="submission" date="2019-03" db="EMBL/GenBank/DDBJ databases">
        <title>Genomic Encyclopedia of Type Strains, Phase IV (KMG-IV): sequencing the most valuable type-strain genomes for metagenomic binning, comparative biology and taxonomic classification.</title>
        <authorList>
            <person name="Goeker M."/>
        </authorList>
    </citation>
    <scope>NUCLEOTIDE SEQUENCE [LARGE SCALE GENOMIC DNA]</scope>
    <source>
        <strain evidence="9 10">DSM 11170</strain>
    </source>
</reference>
<gene>
    <name evidence="9" type="ORF">EDD73_11252</name>
</gene>
<sequence length="77" mass="8651">MHPPLSTSGASKRDSFAVSDEARELHQALRAVHQSPDPRMERIAALREKIANGTYRISAEDIADKMIEHNLADRKEI</sequence>
<dbReference type="InterPro" id="IPR031316">
    <property type="entry name" value="FlgM_C"/>
</dbReference>
<organism evidence="9 10">
    <name type="scientific">Heliophilum fasciatum</name>
    <dbReference type="NCBI Taxonomy" id="35700"/>
    <lineage>
        <taxon>Bacteria</taxon>
        <taxon>Bacillati</taxon>
        <taxon>Bacillota</taxon>
        <taxon>Clostridia</taxon>
        <taxon>Eubacteriales</taxon>
        <taxon>Heliobacteriaceae</taxon>
        <taxon>Heliophilum</taxon>
    </lineage>
</organism>
<feature type="compositionally biased region" description="Basic and acidic residues" evidence="7">
    <location>
        <begin position="11"/>
        <end position="20"/>
    </location>
</feature>
<evidence type="ECO:0000256" key="5">
    <source>
        <dbReference type="ARBA" id="ARBA00023015"/>
    </source>
</evidence>
<dbReference type="InterPro" id="IPR007412">
    <property type="entry name" value="FlgM"/>
</dbReference>
<protein>
    <recommendedName>
        <fullName evidence="2">Negative regulator of flagellin synthesis</fullName>
    </recommendedName>
</protein>
<comment type="caution">
    <text evidence="9">The sequence shown here is derived from an EMBL/GenBank/DDBJ whole genome shotgun (WGS) entry which is preliminary data.</text>
</comment>
<proteinExistence type="inferred from homology"/>
<keyword evidence="5" id="KW-0805">Transcription regulation</keyword>
<dbReference type="RefSeq" id="WP_131919279.1">
    <property type="nucleotide sequence ID" value="NZ_JAOQNU010000022.1"/>
</dbReference>
<dbReference type="SUPFAM" id="SSF101498">
    <property type="entry name" value="Anti-sigma factor FlgM"/>
    <property type="match status" value="1"/>
</dbReference>
<evidence type="ECO:0000256" key="1">
    <source>
        <dbReference type="ARBA" id="ARBA00005322"/>
    </source>
</evidence>
<evidence type="ECO:0000256" key="3">
    <source>
        <dbReference type="ARBA" id="ARBA00022491"/>
    </source>
</evidence>
<dbReference type="EMBL" id="SLXT01000012">
    <property type="protein sequence ID" value="TCP64091.1"/>
    <property type="molecule type" value="Genomic_DNA"/>
</dbReference>